<comment type="caution">
    <text evidence="1">The sequence shown here is derived from an EMBL/GenBank/DDBJ whole genome shotgun (WGS) entry which is preliminary data.</text>
</comment>
<proteinExistence type="predicted"/>
<evidence type="ECO:0008006" key="3">
    <source>
        <dbReference type="Google" id="ProtNLM"/>
    </source>
</evidence>
<dbReference type="EMBL" id="JBFTWV010000187">
    <property type="protein sequence ID" value="KAL2784242.1"/>
    <property type="molecule type" value="Genomic_DNA"/>
</dbReference>
<dbReference type="Proteomes" id="UP001610563">
    <property type="component" value="Unassembled WGS sequence"/>
</dbReference>
<dbReference type="CDD" id="cd12148">
    <property type="entry name" value="fungal_TF_MHR"/>
    <property type="match status" value="1"/>
</dbReference>
<evidence type="ECO:0000313" key="1">
    <source>
        <dbReference type="EMBL" id="KAL2784242.1"/>
    </source>
</evidence>
<dbReference type="InterPro" id="IPR036396">
    <property type="entry name" value="Cyt_P450_sf"/>
</dbReference>
<dbReference type="SUPFAM" id="SSF48264">
    <property type="entry name" value="Cytochrome P450"/>
    <property type="match status" value="1"/>
</dbReference>
<gene>
    <name evidence="1" type="ORF">BJX66DRAFT_344213</name>
</gene>
<dbReference type="InterPro" id="IPR001128">
    <property type="entry name" value="Cyt_P450"/>
</dbReference>
<reference evidence="1 2" key="1">
    <citation type="submission" date="2024-07" db="EMBL/GenBank/DDBJ databases">
        <title>Section-level genome sequencing and comparative genomics of Aspergillus sections Usti and Cavernicolus.</title>
        <authorList>
            <consortium name="Lawrence Berkeley National Laboratory"/>
            <person name="Nybo J.L."/>
            <person name="Vesth T.C."/>
            <person name="Theobald S."/>
            <person name="Frisvad J.C."/>
            <person name="Larsen T.O."/>
            <person name="Kjaerboelling I."/>
            <person name="Rothschild-Mancinelli K."/>
            <person name="Lyhne E.K."/>
            <person name="Kogle M.E."/>
            <person name="Barry K."/>
            <person name="Clum A."/>
            <person name="Na H."/>
            <person name="Ledsgaard L."/>
            <person name="Lin J."/>
            <person name="Lipzen A."/>
            <person name="Kuo A."/>
            <person name="Riley R."/>
            <person name="Mondo S."/>
            <person name="Labutti K."/>
            <person name="Haridas S."/>
            <person name="Pangalinan J."/>
            <person name="Salamov A.A."/>
            <person name="Simmons B.A."/>
            <person name="Magnuson J.K."/>
            <person name="Chen J."/>
            <person name="Drula E."/>
            <person name="Henrissat B."/>
            <person name="Wiebenga A."/>
            <person name="Lubbers R.J."/>
            <person name="Gomes A.C."/>
            <person name="Makela M.R."/>
            <person name="Stajich J."/>
            <person name="Grigoriev I.V."/>
            <person name="Mortensen U.H."/>
            <person name="De Vries R.P."/>
            <person name="Baker S.E."/>
            <person name="Andersen M.R."/>
        </authorList>
    </citation>
    <scope>NUCLEOTIDE SEQUENCE [LARGE SCALE GENOMIC DNA]</scope>
    <source>
        <strain evidence="1 2">CBS 209.92</strain>
    </source>
</reference>
<name>A0ABR4FME4_9EURO</name>
<keyword evidence="2" id="KW-1185">Reference proteome</keyword>
<protein>
    <recommendedName>
        <fullName evidence="3">Cytochrome P450</fullName>
    </recommendedName>
</protein>
<organism evidence="1 2">
    <name type="scientific">Aspergillus keveii</name>
    <dbReference type="NCBI Taxonomy" id="714993"/>
    <lineage>
        <taxon>Eukaryota</taxon>
        <taxon>Fungi</taxon>
        <taxon>Dikarya</taxon>
        <taxon>Ascomycota</taxon>
        <taxon>Pezizomycotina</taxon>
        <taxon>Eurotiomycetes</taxon>
        <taxon>Eurotiomycetidae</taxon>
        <taxon>Eurotiales</taxon>
        <taxon>Aspergillaceae</taxon>
        <taxon>Aspergillus</taxon>
        <taxon>Aspergillus subgen. Nidulantes</taxon>
    </lineage>
</organism>
<dbReference type="Pfam" id="PF00067">
    <property type="entry name" value="p450"/>
    <property type="match status" value="1"/>
</dbReference>
<dbReference type="Gene3D" id="1.10.630.10">
    <property type="entry name" value="Cytochrome P450"/>
    <property type="match status" value="1"/>
</dbReference>
<evidence type="ECO:0000313" key="2">
    <source>
        <dbReference type="Proteomes" id="UP001610563"/>
    </source>
</evidence>
<sequence length="264" mass="29638">MRSERKADFRDSARPHRVGAIIRGQSWAEKTRQHVLISAQIPTIHDLVAMVLLCGYAIHTNQHALLFILSGCLFRAIRLLGLDAHDQPTVQTQGEVLRRETASRVVWAGYQIDLTIACLPHPIPPPATIHALSTTATITDMDQIFLEIRAKLRNPPLFIADLRPIFHPICVICSHEVAEQISRASKAFPYSPPKGDVLDHFEPFLGKSILIAEGPEWKALRKRFDPGFAPQHLISLLPEILDRVERFVDLLDGYCGVERGVCTR</sequence>
<accession>A0ABR4FME4</accession>